<dbReference type="OrthoDB" id="2924463at2759"/>
<organism evidence="1 2">
    <name type="scientific">Pholiota conissans</name>
    <dbReference type="NCBI Taxonomy" id="109636"/>
    <lineage>
        <taxon>Eukaryota</taxon>
        <taxon>Fungi</taxon>
        <taxon>Dikarya</taxon>
        <taxon>Basidiomycota</taxon>
        <taxon>Agaricomycotina</taxon>
        <taxon>Agaricomycetes</taxon>
        <taxon>Agaricomycetidae</taxon>
        <taxon>Agaricales</taxon>
        <taxon>Agaricineae</taxon>
        <taxon>Strophariaceae</taxon>
        <taxon>Pholiota</taxon>
    </lineage>
</organism>
<evidence type="ECO:0000313" key="2">
    <source>
        <dbReference type="Proteomes" id="UP000807469"/>
    </source>
</evidence>
<name>A0A9P5ZE29_9AGAR</name>
<sequence length="298" mass="34473">MFVPIPSANICDLTSRSSRYIAQTVCRTWKNFDRATWHLRPEIIDLRPDGGGTISSSFTIFTATGPISTQATQKFTWRLSWDGPRGMEDMDEDALYDTMPKLMKSTKAWTYRPWTSEHRLVPAYLYIELAGKHSLDVLDPLNTVNDFTIGANAGVRLPAELIEDIFRFAALEEVAATELLRVCKWTRELVLQKRRRERFSVLTKRFAAMGLAFWMSCGHFNPSRKQVPKSLFGFRAQVFKFPVGQFDNEIWDTTWDERPLYYSCELPVPEQPESALRRIMEGVKPYDEHPEVQKDFDV</sequence>
<gene>
    <name evidence="1" type="ORF">BDN70DRAFT_871089</name>
</gene>
<proteinExistence type="predicted"/>
<comment type="caution">
    <text evidence="1">The sequence shown here is derived from an EMBL/GenBank/DDBJ whole genome shotgun (WGS) entry which is preliminary data.</text>
</comment>
<evidence type="ECO:0008006" key="3">
    <source>
        <dbReference type="Google" id="ProtNLM"/>
    </source>
</evidence>
<reference evidence="1" key="1">
    <citation type="submission" date="2020-11" db="EMBL/GenBank/DDBJ databases">
        <authorList>
            <consortium name="DOE Joint Genome Institute"/>
            <person name="Ahrendt S."/>
            <person name="Riley R."/>
            <person name="Andreopoulos W."/>
            <person name="Labutti K."/>
            <person name="Pangilinan J."/>
            <person name="Ruiz-Duenas F.J."/>
            <person name="Barrasa J.M."/>
            <person name="Sanchez-Garcia M."/>
            <person name="Camarero S."/>
            <person name="Miyauchi S."/>
            <person name="Serrano A."/>
            <person name="Linde D."/>
            <person name="Babiker R."/>
            <person name="Drula E."/>
            <person name="Ayuso-Fernandez I."/>
            <person name="Pacheco R."/>
            <person name="Padilla G."/>
            <person name="Ferreira P."/>
            <person name="Barriuso J."/>
            <person name="Kellner H."/>
            <person name="Castanera R."/>
            <person name="Alfaro M."/>
            <person name="Ramirez L."/>
            <person name="Pisabarro A.G."/>
            <person name="Kuo A."/>
            <person name="Tritt A."/>
            <person name="Lipzen A."/>
            <person name="He G."/>
            <person name="Yan M."/>
            <person name="Ng V."/>
            <person name="Cullen D."/>
            <person name="Martin F."/>
            <person name="Rosso M.-N."/>
            <person name="Henrissat B."/>
            <person name="Hibbett D."/>
            <person name="Martinez A.T."/>
            <person name="Grigoriev I.V."/>
        </authorList>
    </citation>
    <scope>NUCLEOTIDE SEQUENCE</scope>
    <source>
        <strain evidence="1">CIRM-BRFM 674</strain>
    </source>
</reference>
<protein>
    <recommendedName>
        <fullName evidence="3">F-box domain-containing protein</fullName>
    </recommendedName>
</protein>
<evidence type="ECO:0000313" key="1">
    <source>
        <dbReference type="EMBL" id="KAF9485443.1"/>
    </source>
</evidence>
<dbReference type="Proteomes" id="UP000807469">
    <property type="component" value="Unassembled WGS sequence"/>
</dbReference>
<dbReference type="EMBL" id="MU155135">
    <property type="protein sequence ID" value="KAF9485443.1"/>
    <property type="molecule type" value="Genomic_DNA"/>
</dbReference>
<accession>A0A9P5ZE29</accession>
<keyword evidence="2" id="KW-1185">Reference proteome</keyword>
<dbReference type="AlphaFoldDB" id="A0A9P5ZE29"/>